<dbReference type="Proteomes" id="UP001307889">
    <property type="component" value="Chromosome 2"/>
</dbReference>
<evidence type="ECO:0000256" key="5">
    <source>
        <dbReference type="ARBA" id="ARBA00042605"/>
    </source>
</evidence>
<evidence type="ECO:0000256" key="1">
    <source>
        <dbReference type="ARBA" id="ARBA00001933"/>
    </source>
</evidence>
<comment type="cofactor">
    <cofactor evidence="1">
        <name>pyridoxal 5'-phosphate</name>
        <dbReference type="ChEBI" id="CHEBI:597326"/>
    </cofactor>
</comment>
<organism evidence="8 9">
    <name type="scientific">Nesidiocoris tenuis</name>
    <dbReference type="NCBI Taxonomy" id="355587"/>
    <lineage>
        <taxon>Eukaryota</taxon>
        <taxon>Metazoa</taxon>
        <taxon>Ecdysozoa</taxon>
        <taxon>Arthropoda</taxon>
        <taxon>Hexapoda</taxon>
        <taxon>Insecta</taxon>
        <taxon>Pterygota</taxon>
        <taxon>Neoptera</taxon>
        <taxon>Paraneoptera</taxon>
        <taxon>Hemiptera</taxon>
        <taxon>Heteroptera</taxon>
        <taxon>Panheteroptera</taxon>
        <taxon>Cimicomorpha</taxon>
        <taxon>Miridae</taxon>
        <taxon>Dicyphina</taxon>
        <taxon>Nesidiocoris</taxon>
    </lineage>
</organism>
<dbReference type="PANTHER" id="PTHR48078:SF19">
    <property type="entry name" value="ACT DOMAIN-CONTAINING PROTEIN"/>
    <property type="match status" value="1"/>
</dbReference>
<dbReference type="InterPro" id="IPR036052">
    <property type="entry name" value="TrpB-like_PALP_sf"/>
</dbReference>
<dbReference type="EMBL" id="AP028910">
    <property type="protein sequence ID" value="BES90687.1"/>
    <property type="molecule type" value="Genomic_DNA"/>
</dbReference>
<dbReference type="SUPFAM" id="SSF53686">
    <property type="entry name" value="Tryptophan synthase beta subunit-like PLP-dependent enzymes"/>
    <property type="match status" value="1"/>
</dbReference>
<evidence type="ECO:0000259" key="6">
    <source>
        <dbReference type="Pfam" id="PF00291"/>
    </source>
</evidence>
<dbReference type="CDD" id="cd04886">
    <property type="entry name" value="ACT_ThrD-II-like"/>
    <property type="match status" value="1"/>
</dbReference>
<protein>
    <recommendedName>
        <fullName evidence="4">L-serine deaminase</fullName>
    </recommendedName>
    <alternativeName>
        <fullName evidence="5">L-threonine dehydratase</fullName>
    </alternativeName>
</protein>
<dbReference type="Pfam" id="PF00291">
    <property type="entry name" value="PALP"/>
    <property type="match status" value="1"/>
</dbReference>
<dbReference type="CDD" id="cd01562">
    <property type="entry name" value="Thr-dehyd"/>
    <property type="match status" value="1"/>
</dbReference>
<evidence type="ECO:0000256" key="4">
    <source>
        <dbReference type="ARBA" id="ARBA00041766"/>
    </source>
</evidence>
<dbReference type="InterPro" id="IPR050147">
    <property type="entry name" value="Ser/Thr_Dehydratase"/>
</dbReference>
<gene>
    <name evidence="8" type="ORF">NTJ_03495</name>
</gene>
<feature type="domain" description="ACT" evidence="7">
    <location>
        <begin position="429"/>
        <end position="490"/>
    </location>
</feature>
<name>A0ABN7AEI4_9HEMI</name>
<evidence type="ECO:0000256" key="2">
    <source>
        <dbReference type="ARBA" id="ARBA00022898"/>
    </source>
</evidence>
<reference evidence="8 9" key="1">
    <citation type="submission" date="2023-09" db="EMBL/GenBank/DDBJ databases">
        <title>Nesidiocoris tenuis whole genome shotgun sequence.</title>
        <authorList>
            <person name="Shibata T."/>
            <person name="Shimoda M."/>
            <person name="Kobayashi T."/>
            <person name="Uehara T."/>
        </authorList>
    </citation>
    <scope>NUCLEOTIDE SEQUENCE [LARGE SCALE GENOMIC DNA]</scope>
    <source>
        <strain evidence="8 9">Japan</strain>
    </source>
</reference>
<dbReference type="InterPro" id="IPR001926">
    <property type="entry name" value="TrpB-like_PALP"/>
</dbReference>
<dbReference type="PANTHER" id="PTHR48078">
    <property type="entry name" value="THREONINE DEHYDRATASE, MITOCHONDRIAL-RELATED"/>
    <property type="match status" value="1"/>
</dbReference>
<accession>A0ABN7AEI4</accession>
<evidence type="ECO:0000313" key="9">
    <source>
        <dbReference type="Proteomes" id="UP001307889"/>
    </source>
</evidence>
<feature type="domain" description="Tryptophan synthase beta chain-like PALP" evidence="6">
    <location>
        <begin position="114"/>
        <end position="402"/>
    </location>
</feature>
<sequence length="512" mass="55316">MNYDRRRQESLSDLVLNSNYLLLIYPEIDQLSCPTASSVRRARPAMPPNNHTTSPKTIEKAASTRTIPIQKPVNQICQVIEENEDGTLVDPLCVPGNPVKVTFADITSASFKVKNGIVNTPCVRSHLSSLTGMEIFLKKDFLQFTGSFKERGACYALRMLSEAQKSKGVTSASLGNHALALCYHGKLLNIPVTVVMPKVAPIMKIQACRSHGATVVVEGKNMKEAKQISMRLAKEKGFTYINGYDHPHIIAGQGTLGLEILEQIKDIDAIIVPTGGGGLIAGVALAAKTLHPGIQIIGVESDRCPSFSKALEQGKPTEVPIYSTLADGLAVPLVGYNAFATAAPLIDKMVVVKEEWIAIAILRLVELEKCVVEGAGASGLAAILAGLLDDLKGKRVVIPLCGGNIDTTILGRCLERGLAVDGRLLKFCVTVSDRPGGIADLCQLVSRTGVSIKDIMHERAWITSDVFSVQVTVVCETMDKEHTNQLKKVLTESYKSVAFGDEMNPWTMKLID</sequence>
<keyword evidence="9" id="KW-1185">Reference proteome</keyword>
<keyword evidence="3" id="KW-0456">Lyase</keyword>
<evidence type="ECO:0000259" key="7">
    <source>
        <dbReference type="Pfam" id="PF01842"/>
    </source>
</evidence>
<keyword evidence="2" id="KW-0663">Pyridoxal phosphate</keyword>
<dbReference type="InterPro" id="IPR002912">
    <property type="entry name" value="ACT_dom"/>
</dbReference>
<dbReference type="InterPro" id="IPR044561">
    <property type="entry name" value="ACT_ThrD-II-like"/>
</dbReference>
<proteinExistence type="predicted"/>
<evidence type="ECO:0000256" key="3">
    <source>
        <dbReference type="ARBA" id="ARBA00023239"/>
    </source>
</evidence>
<dbReference type="Pfam" id="PF01842">
    <property type="entry name" value="ACT"/>
    <property type="match status" value="1"/>
</dbReference>
<dbReference type="Gene3D" id="3.40.50.1100">
    <property type="match status" value="2"/>
</dbReference>
<evidence type="ECO:0000313" key="8">
    <source>
        <dbReference type="EMBL" id="BES90687.1"/>
    </source>
</evidence>